<reference evidence="1" key="1">
    <citation type="submission" date="2014-12" db="EMBL/GenBank/DDBJ databases">
        <title>Insight into the proteome of Arion vulgaris.</title>
        <authorList>
            <person name="Aradska J."/>
            <person name="Bulat T."/>
            <person name="Smidak R."/>
            <person name="Sarate P."/>
            <person name="Gangsoo J."/>
            <person name="Sialana F."/>
            <person name="Bilban M."/>
            <person name="Lubec G."/>
        </authorList>
    </citation>
    <scope>NUCLEOTIDE SEQUENCE</scope>
    <source>
        <tissue evidence="1">Skin</tissue>
    </source>
</reference>
<organism evidence="1">
    <name type="scientific">Arion vulgaris</name>
    <dbReference type="NCBI Taxonomy" id="1028688"/>
    <lineage>
        <taxon>Eukaryota</taxon>
        <taxon>Metazoa</taxon>
        <taxon>Spiralia</taxon>
        <taxon>Lophotrochozoa</taxon>
        <taxon>Mollusca</taxon>
        <taxon>Gastropoda</taxon>
        <taxon>Heterobranchia</taxon>
        <taxon>Euthyneura</taxon>
        <taxon>Panpulmonata</taxon>
        <taxon>Eupulmonata</taxon>
        <taxon>Stylommatophora</taxon>
        <taxon>Helicina</taxon>
        <taxon>Arionoidea</taxon>
        <taxon>Arionidae</taxon>
        <taxon>Arion</taxon>
    </lineage>
</organism>
<evidence type="ECO:0000313" key="1">
    <source>
        <dbReference type="EMBL" id="CEK98896.1"/>
    </source>
</evidence>
<protein>
    <submittedName>
        <fullName evidence="1">Uncharacterized protein</fullName>
    </submittedName>
</protein>
<name>A0A0B7C2M8_9EUPU</name>
<dbReference type="EMBL" id="HACG01052025">
    <property type="protein sequence ID" value="CEK98896.1"/>
    <property type="molecule type" value="Transcribed_RNA"/>
</dbReference>
<feature type="non-terminal residue" evidence="1">
    <location>
        <position position="75"/>
    </location>
</feature>
<gene>
    <name evidence="1" type="primary">ORF219916</name>
</gene>
<sequence length="75" mass="8576">EMLKLAKELGRVEGLPPEEAANILSRHISEETPHGRGWYRINAIRNLTGGRKLIPPVTPEFQDVFDHVQMQDEDQ</sequence>
<accession>A0A0B7C2M8</accession>
<dbReference type="AlphaFoldDB" id="A0A0B7C2M8"/>
<proteinExistence type="predicted"/>
<feature type="non-terminal residue" evidence="1">
    <location>
        <position position="1"/>
    </location>
</feature>